<keyword evidence="15" id="KW-1185">Reference proteome</keyword>
<feature type="chain" id="PRO_5004576870" description="Peptidase M14 domain-containing protein" evidence="12">
    <location>
        <begin position="18"/>
        <end position="359"/>
    </location>
</feature>
<evidence type="ECO:0000256" key="3">
    <source>
        <dbReference type="ARBA" id="ARBA00022645"/>
    </source>
</evidence>
<evidence type="ECO:0000256" key="2">
    <source>
        <dbReference type="ARBA" id="ARBA00005988"/>
    </source>
</evidence>
<dbReference type="InterPro" id="IPR000834">
    <property type="entry name" value="Peptidase_M14"/>
</dbReference>
<evidence type="ECO:0000256" key="9">
    <source>
        <dbReference type="ARBA" id="ARBA00023049"/>
    </source>
</evidence>
<feature type="signal peptide" evidence="12">
    <location>
        <begin position="1"/>
        <end position="17"/>
    </location>
</feature>
<evidence type="ECO:0000256" key="7">
    <source>
        <dbReference type="ARBA" id="ARBA00022801"/>
    </source>
</evidence>
<name>T1GEZ0_MEGSC</name>
<dbReference type="InterPro" id="IPR003146">
    <property type="entry name" value="M14A_act_pep"/>
</dbReference>
<dbReference type="PANTHER" id="PTHR11705:SF140">
    <property type="entry name" value="FI02848P-RELATED"/>
    <property type="match status" value="1"/>
</dbReference>
<keyword evidence="9" id="KW-0482">Metalloprotease</keyword>
<feature type="domain" description="Peptidase M14" evidence="13">
    <location>
        <begin position="25"/>
        <end position="352"/>
    </location>
</feature>
<proteinExistence type="inferred from homology"/>
<dbReference type="FunFam" id="3.40.630.10:FF:000084">
    <property type="entry name" value="Carboxypeptidase B2"/>
    <property type="match status" value="1"/>
</dbReference>
<keyword evidence="4" id="KW-0645">Protease</keyword>
<reference evidence="15" key="1">
    <citation type="submission" date="2013-02" db="EMBL/GenBank/DDBJ databases">
        <authorList>
            <person name="Hughes D."/>
        </authorList>
    </citation>
    <scope>NUCLEOTIDE SEQUENCE</scope>
    <source>
        <strain>Durham</strain>
        <strain evidence="15">NC isolate 2 -- Noor lab</strain>
    </source>
</reference>
<comment type="similarity">
    <text evidence="2 11">Belongs to the peptidase M14 family.</text>
</comment>
<protein>
    <recommendedName>
        <fullName evidence="13">Peptidase M14 domain-containing protein</fullName>
    </recommendedName>
</protein>
<dbReference type="Pfam" id="PF00246">
    <property type="entry name" value="Peptidase_M14"/>
    <property type="match status" value="1"/>
</dbReference>
<evidence type="ECO:0000256" key="8">
    <source>
        <dbReference type="ARBA" id="ARBA00022833"/>
    </source>
</evidence>
<organism evidence="14 15">
    <name type="scientific">Megaselia scalaris</name>
    <name type="common">Humpbacked fly</name>
    <name type="synonym">Phora scalaris</name>
    <dbReference type="NCBI Taxonomy" id="36166"/>
    <lineage>
        <taxon>Eukaryota</taxon>
        <taxon>Metazoa</taxon>
        <taxon>Ecdysozoa</taxon>
        <taxon>Arthropoda</taxon>
        <taxon>Hexapoda</taxon>
        <taxon>Insecta</taxon>
        <taxon>Pterygota</taxon>
        <taxon>Neoptera</taxon>
        <taxon>Endopterygota</taxon>
        <taxon>Diptera</taxon>
        <taxon>Brachycera</taxon>
        <taxon>Muscomorpha</taxon>
        <taxon>Platypezoidea</taxon>
        <taxon>Phoridae</taxon>
        <taxon>Megaseliini</taxon>
        <taxon>Megaselia</taxon>
    </lineage>
</organism>
<keyword evidence="10" id="KW-1015">Disulfide bond</keyword>
<dbReference type="OMA" id="TXNDENT"/>
<accession>T1GEZ0</accession>
<keyword evidence="5" id="KW-0479">Metal-binding</keyword>
<dbReference type="Gene3D" id="3.30.70.340">
    <property type="entry name" value="Metallocarboxypeptidase-like"/>
    <property type="match status" value="1"/>
</dbReference>
<keyword evidence="7" id="KW-0378">Hydrolase</keyword>
<sequence length="359" mass="40935">MLLQVLSLSIIVCGSLAFDGCKILEISPKSTQQSNVIEKLTNSYDFIKRTRKEPSQVLVRPEEEKEITAILRQSKIDFKIIYQFNFNSKNSDGTQEYCDADKSYCFYKEANNFYSAGMHAREWISPAVGLYVIKELIEKPSENKQLLETHDWVIMPLINADGYEFTRSDPKNRLWRKTRKPYGNCFGVDPNRNFDYKFGFSGTSTNECSDIFRGPKPFSEPETAVLRDVLKFYTGRISFYLTLHSHGGYLLYPWGYDQIDAQNKNELEDVAQAGYQAIFKLSGRKYEVGNSAKLLYAAAGASDDFAYHEGARISITMELPSGGPTGFDPPPKDIKKYVEESWVGIRAMASKVIEKYNKK</sequence>
<keyword evidence="3" id="KW-0121">Carboxypeptidase</keyword>
<evidence type="ECO:0000259" key="13">
    <source>
        <dbReference type="PROSITE" id="PS52035"/>
    </source>
</evidence>
<dbReference type="GO" id="GO:0008270">
    <property type="term" value="F:zinc ion binding"/>
    <property type="evidence" value="ECO:0007669"/>
    <property type="project" value="InterPro"/>
</dbReference>
<dbReference type="HOGENOM" id="CLU_019326_2_1_1"/>
<dbReference type="AlphaFoldDB" id="T1GEZ0"/>
<dbReference type="PRINTS" id="PR00765">
    <property type="entry name" value="CRBOXYPTASEA"/>
</dbReference>
<comment type="cofactor">
    <cofactor evidence="1">
        <name>Zn(2+)</name>
        <dbReference type="ChEBI" id="CHEBI:29105"/>
    </cofactor>
</comment>
<dbReference type="PROSITE" id="PS52035">
    <property type="entry name" value="PEPTIDASE_M14"/>
    <property type="match status" value="1"/>
</dbReference>
<dbReference type="PANTHER" id="PTHR11705">
    <property type="entry name" value="PROTEASE FAMILY M14 CARBOXYPEPTIDASE A,B"/>
    <property type="match status" value="1"/>
</dbReference>
<evidence type="ECO:0000313" key="15">
    <source>
        <dbReference type="Proteomes" id="UP000015102"/>
    </source>
</evidence>
<reference evidence="14" key="2">
    <citation type="submission" date="2015-06" db="UniProtKB">
        <authorList>
            <consortium name="EnsemblMetazoa"/>
        </authorList>
    </citation>
    <scope>IDENTIFICATION</scope>
</reference>
<dbReference type="Proteomes" id="UP000015102">
    <property type="component" value="Unassembled WGS sequence"/>
</dbReference>
<dbReference type="GO" id="GO:0005615">
    <property type="term" value="C:extracellular space"/>
    <property type="evidence" value="ECO:0007669"/>
    <property type="project" value="TreeGrafter"/>
</dbReference>
<evidence type="ECO:0000256" key="12">
    <source>
        <dbReference type="SAM" id="SignalP"/>
    </source>
</evidence>
<dbReference type="STRING" id="36166.T1GEZ0"/>
<dbReference type="Gene3D" id="3.40.630.10">
    <property type="entry name" value="Zn peptidases"/>
    <property type="match status" value="1"/>
</dbReference>
<dbReference type="EMBL" id="CAQQ02193874">
    <property type="status" value="NOT_ANNOTATED_CDS"/>
    <property type="molecule type" value="Genomic_DNA"/>
</dbReference>
<dbReference type="SUPFAM" id="SSF53187">
    <property type="entry name" value="Zn-dependent exopeptidases"/>
    <property type="match status" value="1"/>
</dbReference>
<evidence type="ECO:0000256" key="1">
    <source>
        <dbReference type="ARBA" id="ARBA00001947"/>
    </source>
</evidence>
<dbReference type="EnsemblMetazoa" id="MESCA001917-RA">
    <property type="protein sequence ID" value="MESCA001917-PA"/>
    <property type="gene ID" value="MESCA001917"/>
</dbReference>
<dbReference type="GO" id="GO:0004181">
    <property type="term" value="F:metallocarboxypeptidase activity"/>
    <property type="evidence" value="ECO:0007669"/>
    <property type="project" value="InterPro"/>
</dbReference>
<dbReference type="SMART" id="SM00631">
    <property type="entry name" value="Zn_pept"/>
    <property type="match status" value="1"/>
</dbReference>
<keyword evidence="8" id="KW-0862">Zinc</keyword>
<keyword evidence="6 12" id="KW-0732">Signal</keyword>
<evidence type="ECO:0000256" key="11">
    <source>
        <dbReference type="PROSITE-ProRule" id="PRU01379"/>
    </source>
</evidence>
<evidence type="ECO:0000256" key="4">
    <source>
        <dbReference type="ARBA" id="ARBA00022670"/>
    </source>
</evidence>
<evidence type="ECO:0000256" key="10">
    <source>
        <dbReference type="ARBA" id="ARBA00023157"/>
    </source>
</evidence>
<feature type="active site" description="Proton donor/acceptor" evidence="11">
    <location>
        <position position="318"/>
    </location>
</feature>
<evidence type="ECO:0000256" key="5">
    <source>
        <dbReference type="ARBA" id="ARBA00022723"/>
    </source>
</evidence>
<dbReference type="SUPFAM" id="SSF54897">
    <property type="entry name" value="Protease propeptides/inhibitors"/>
    <property type="match status" value="1"/>
</dbReference>
<evidence type="ECO:0000256" key="6">
    <source>
        <dbReference type="ARBA" id="ARBA00022729"/>
    </source>
</evidence>
<dbReference type="InterPro" id="IPR036990">
    <property type="entry name" value="M14A-like_propep"/>
</dbReference>
<evidence type="ECO:0000313" key="14">
    <source>
        <dbReference type="EnsemblMetazoa" id="MESCA001917-PA"/>
    </source>
</evidence>
<dbReference type="GO" id="GO:0006508">
    <property type="term" value="P:proteolysis"/>
    <property type="evidence" value="ECO:0007669"/>
    <property type="project" value="UniProtKB-KW"/>
</dbReference>
<dbReference type="Pfam" id="PF02244">
    <property type="entry name" value="Propep_M14"/>
    <property type="match status" value="1"/>
</dbReference>